<proteinExistence type="predicted"/>
<protein>
    <submittedName>
        <fullName evidence="1">Uncharacterized protein</fullName>
    </submittedName>
</protein>
<dbReference type="EMBL" id="MK072223">
    <property type="protein sequence ID" value="AYV80289.1"/>
    <property type="molecule type" value="Genomic_DNA"/>
</dbReference>
<reference evidence="1" key="1">
    <citation type="submission" date="2018-10" db="EMBL/GenBank/DDBJ databases">
        <title>Hidden diversity of soil giant viruses.</title>
        <authorList>
            <person name="Schulz F."/>
            <person name="Alteio L."/>
            <person name="Goudeau D."/>
            <person name="Ryan E.M."/>
            <person name="Malmstrom R.R."/>
            <person name="Blanchard J."/>
            <person name="Woyke T."/>
        </authorList>
    </citation>
    <scope>NUCLEOTIDE SEQUENCE</scope>
    <source>
        <strain evidence="1">GAV1</strain>
    </source>
</reference>
<accession>A0A3G5A490</accession>
<organism evidence="1">
    <name type="scientific">Gaeavirus sp</name>
    <dbReference type="NCBI Taxonomy" id="2487767"/>
    <lineage>
        <taxon>Viruses</taxon>
        <taxon>Varidnaviria</taxon>
        <taxon>Bamfordvirae</taxon>
        <taxon>Nucleocytoviricota</taxon>
        <taxon>Megaviricetes</taxon>
        <taxon>Imitervirales</taxon>
        <taxon>Mimiviridae</taxon>
        <taxon>Klosneuvirinae</taxon>
    </lineage>
</organism>
<sequence>MNNQIFQVVQFGSENIDKLDMTEALKIYMQSTGGNILSNILKFINLNEKYPENHNICMSDLSREFVKVYNGKKFITKKFKNCKDDILGSVIKNTNKIVDKFENNDAVNNSPVIKSKISVNKTSVKLIKGDTAEDIVREESRSNRNVIDTNSDDEEIDFSATELARIKLLEQKQQGLQDISFDKLKNELYNGKDLVENSIKNKEAII</sequence>
<evidence type="ECO:0000313" key="1">
    <source>
        <dbReference type="EMBL" id="AYV80289.1"/>
    </source>
</evidence>
<name>A0A3G5A490_9VIRU</name>
<gene>
    <name evidence="1" type="ORF">Gaeavirus25_8</name>
</gene>